<evidence type="ECO:0000259" key="2">
    <source>
        <dbReference type="Pfam" id="PF20235"/>
    </source>
</evidence>
<evidence type="ECO:0000313" key="5">
    <source>
        <dbReference type="Proteomes" id="UP000008810"/>
    </source>
</evidence>
<reference evidence="3" key="2">
    <citation type="submission" date="2017-06" db="EMBL/GenBank/DDBJ databases">
        <title>WGS assembly of Brachypodium distachyon.</title>
        <authorList>
            <consortium name="The International Brachypodium Initiative"/>
            <person name="Lucas S."/>
            <person name="Harmon-Smith M."/>
            <person name="Lail K."/>
            <person name="Tice H."/>
            <person name="Grimwood J."/>
            <person name="Bruce D."/>
            <person name="Barry K."/>
            <person name="Shu S."/>
            <person name="Lindquist E."/>
            <person name="Wang M."/>
            <person name="Pitluck S."/>
            <person name="Vogel J.P."/>
            <person name="Garvin D.F."/>
            <person name="Mockler T.C."/>
            <person name="Schmutz J."/>
            <person name="Rokhsar D."/>
            <person name="Bevan M.W."/>
        </authorList>
    </citation>
    <scope>NUCLEOTIDE SEQUENCE</scope>
    <source>
        <strain evidence="3">Bd21</strain>
    </source>
</reference>
<dbReference type="OrthoDB" id="694302at2759"/>
<evidence type="ECO:0000259" key="1">
    <source>
        <dbReference type="Pfam" id="PF12274"/>
    </source>
</evidence>
<dbReference type="PANTHER" id="PTHR33120:SF49">
    <property type="entry name" value="PIR2-LIKE HELICAL DOMAIN-CONTAINING PROTEIN"/>
    <property type="match status" value="1"/>
</dbReference>
<dbReference type="FunCoup" id="A0A0Q3NP39">
    <property type="interactions" value="663"/>
</dbReference>
<feature type="domain" description="PIR2-like helical" evidence="2">
    <location>
        <begin position="147"/>
        <end position="258"/>
    </location>
</feature>
<name>A0A0Q3NP39_BRADI</name>
<keyword evidence="5" id="KW-1185">Reference proteome</keyword>
<feature type="domain" description="PIR2-like helical" evidence="2">
    <location>
        <begin position="2"/>
        <end position="44"/>
    </location>
</feature>
<feature type="domain" description="DUF3615" evidence="1">
    <location>
        <begin position="377"/>
        <end position="490"/>
    </location>
</feature>
<reference evidence="3 4" key="1">
    <citation type="journal article" date="2010" name="Nature">
        <title>Genome sequencing and analysis of the model grass Brachypodium distachyon.</title>
        <authorList>
            <consortium name="International Brachypodium Initiative"/>
        </authorList>
    </citation>
    <scope>NUCLEOTIDE SEQUENCE [LARGE SCALE GENOMIC DNA]</scope>
    <source>
        <strain evidence="3 4">Bd21</strain>
    </source>
</reference>
<sequence length="559" mass="62658">MTDTERRSLDGLVAFLTCYFPYLTEWEAVRYLLLARADPLAAAHVLAKDRGSKGSPPADSGALKLAPQLADAWMALSSQGLLDEAASILSPPAVFNPDTFHRLLQETTIIPPSSPLSSSPWELAAGRSEVTEVPYQHSNSLRRVLLDTIHGFYLQALAILPTDDLQSCYHRSLLKAGHCYGPFEDPVSNIILNTVWYEAAFPPPVEDHKLDTLATMSLMRIGVRSFYGLVSHLCTTHQNLTLHQALRCLLDTDLNIQLSHEAAAAMTVNQQQESIAREEAFRAAAIAAVHPKPEEQARFLCSCEAMLAEAGVSLSTLLDGRRQLRSEDAQHLARLLCPEPPDRMPLQQPSVSSPLLDDIMAKGKKQRRALTRISGKEPSCYYRLHVICGVNEFAYGPQDRDIAYSWLKKKTYNGFPVPHDVYRHTHANFLVTQNVGSIASRPVLFFAQLNNYDDDQDSQLLCCPVDFPPSCAEPVRCLFCEHHGIRIVHPVSEEFHGRKSEFDKLFRGEDLYDDNFDPELEEQFYANYRVLAISALNSEWVGDLEEDCMYIRSDDLKEG</sequence>
<dbReference type="EnsemblPlants" id="KQK19334">
    <property type="protein sequence ID" value="KQK19334"/>
    <property type="gene ID" value="BRADI_1g47693v3"/>
</dbReference>
<dbReference type="InterPro" id="IPR046527">
    <property type="entry name" value="PIR2-like_helical"/>
</dbReference>
<dbReference type="PANTHER" id="PTHR33120">
    <property type="entry name" value="EXPRESSED PROTEIN-RELATED"/>
    <property type="match status" value="1"/>
</dbReference>
<dbReference type="AlphaFoldDB" id="A0A0Q3NP39"/>
<evidence type="ECO:0000313" key="4">
    <source>
        <dbReference type="EnsemblPlants" id="KQK19334"/>
    </source>
</evidence>
<dbReference type="ExpressionAtlas" id="A0A0Q3NP39">
    <property type="expression patterns" value="baseline"/>
</dbReference>
<evidence type="ECO:0000313" key="3">
    <source>
        <dbReference type="EMBL" id="KQK19334.1"/>
    </source>
</evidence>
<dbReference type="InterPro" id="IPR022059">
    <property type="entry name" value="DUF3615"/>
</dbReference>
<dbReference type="EMBL" id="CM000880">
    <property type="protein sequence ID" value="KQK19334.1"/>
    <property type="molecule type" value="Genomic_DNA"/>
</dbReference>
<gene>
    <name evidence="3" type="ORF">BRADI_1g47693v3</name>
</gene>
<organism evidence="3">
    <name type="scientific">Brachypodium distachyon</name>
    <name type="common">Purple false brome</name>
    <name type="synonym">Trachynia distachya</name>
    <dbReference type="NCBI Taxonomy" id="15368"/>
    <lineage>
        <taxon>Eukaryota</taxon>
        <taxon>Viridiplantae</taxon>
        <taxon>Streptophyta</taxon>
        <taxon>Embryophyta</taxon>
        <taxon>Tracheophyta</taxon>
        <taxon>Spermatophyta</taxon>
        <taxon>Magnoliopsida</taxon>
        <taxon>Liliopsida</taxon>
        <taxon>Poales</taxon>
        <taxon>Poaceae</taxon>
        <taxon>BOP clade</taxon>
        <taxon>Pooideae</taxon>
        <taxon>Stipodae</taxon>
        <taxon>Brachypodieae</taxon>
        <taxon>Brachypodium</taxon>
    </lineage>
</organism>
<accession>A0A0Q3NP39</accession>
<proteinExistence type="predicted"/>
<dbReference type="Gramene" id="KQK19334">
    <property type="protein sequence ID" value="KQK19334"/>
    <property type="gene ID" value="BRADI_1g47693v3"/>
</dbReference>
<reference evidence="4" key="3">
    <citation type="submission" date="2018-08" db="UniProtKB">
        <authorList>
            <consortium name="EnsemblPlants"/>
        </authorList>
    </citation>
    <scope>IDENTIFICATION</scope>
    <source>
        <strain evidence="4">cv. Bd21</strain>
    </source>
</reference>
<dbReference type="Proteomes" id="UP000008810">
    <property type="component" value="Chromosome 1"/>
</dbReference>
<dbReference type="InParanoid" id="A0A0Q3NP39"/>
<dbReference type="Pfam" id="PF20235">
    <property type="entry name" value="PIR2-like_helical"/>
    <property type="match status" value="2"/>
</dbReference>
<protein>
    <submittedName>
        <fullName evidence="3 4">Uncharacterized protein</fullName>
    </submittedName>
</protein>
<dbReference type="Pfam" id="PF12274">
    <property type="entry name" value="DUF3615"/>
    <property type="match status" value="1"/>
</dbReference>